<dbReference type="InterPro" id="IPR000483">
    <property type="entry name" value="Cys-rich_flank_reg_C"/>
</dbReference>
<dbReference type="RefSeq" id="XP_019643923.1">
    <property type="nucleotide sequence ID" value="XM_019788364.1"/>
</dbReference>
<dbReference type="AlphaFoldDB" id="A0A6P5A3E6"/>
<evidence type="ECO:0000256" key="3">
    <source>
        <dbReference type="ARBA" id="ARBA00022737"/>
    </source>
</evidence>
<dbReference type="InterPro" id="IPR050467">
    <property type="entry name" value="LRFN"/>
</dbReference>
<evidence type="ECO:0000256" key="1">
    <source>
        <dbReference type="ARBA" id="ARBA00022614"/>
    </source>
</evidence>
<dbReference type="PANTHER" id="PTHR45842">
    <property type="entry name" value="SYNAPTIC ADHESION-LIKE MOLECULE SALM"/>
    <property type="match status" value="1"/>
</dbReference>
<dbReference type="InterPro" id="IPR032675">
    <property type="entry name" value="LRR_dom_sf"/>
</dbReference>
<dbReference type="Proteomes" id="UP000515135">
    <property type="component" value="Unplaced"/>
</dbReference>
<dbReference type="OrthoDB" id="10053879at2759"/>
<dbReference type="PROSITE" id="PS51450">
    <property type="entry name" value="LRR"/>
    <property type="match status" value="1"/>
</dbReference>
<proteinExistence type="predicted"/>
<name>A0A6P5A3E6_BRABE</name>
<dbReference type="Pfam" id="PF13855">
    <property type="entry name" value="LRR_8"/>
    <property type="match status" value="2"/>
</dbReference>
<sequence>MDESASVHNNGALASFSPQCVVCDAVPFYGGGRDVIPTCSSVEKTSSLWLRSYHLATLSSSDVGHLKHLENLYIEPGNLVRLEMGTFAGLHSLRRLSLTRNKLAFLGTGWLIQPNGRLNLAHNHIAYIQDGAFGSVDGDCRTMVLLLQWNRLHVIQPGYFRQLCMLTVLDLRYNRIHTIHKGSFNAPYRLRILLLAGNKLKVVTSDWFPRPPIEIPRPRLLSRVDLAQNQIQYIEPEAFMYAPLLEFLGLSNNQITSLHEYQFRFEYSLPAFPSITLILEGNPIRCTCALRWFLRSGRLFNAQSDFGLLACSYPKELEGTKLSNFTSDMEATMQCPTPKATVTALDDGRTFRCEVCWEEGPTELIEWTLPNDTKIITNVSFGTRIQVNLGDINATTSFSFNPSGFNCCHPKSVPDNDSTVVTEHCNFVSKTLSYVTISEFLVNGKDLSCTASFLSDGTNITAHHNVQGPVDKTTSFRIIHDILNATPSSLGMSTKKRSGTEETFVILNSEQRTANFYDLLITTCLTSSVFALGCFLVTALRAARERKRQEDNMNHDRDDPFSHHTYETVDGQPPLCHHYEVIRDDQLENDYVITPYAVAVAGTYHTDLRLPTRTETRQSPRPHRHNFGAAGNIQNAHPHKRNFGAVGNVKNDQDARSKKIEAVVGNEDALRAKKDHLWTGRDRFKITQSQVDVGFVGEATKGLDSSVRDSINEVKEPDEDDRVTWL</sequence>
<dbReference type="InterPro" id="IPR001611">
    <property type="entry name" value="Leu-rich_rpt"/>
</dbReference>
<protein>
    <submittedName>
        <fullName evidence="7">Leucine-rich repeat and immunoglobulin-like domain-containing nogo receptor-interacting protein 4</fullName>
    </submittedName>
</protein>
<dbReference type="KEGG" id="bbel:109484992"/>
<evidence type="ECO:0000256" key="2">
    <source>
        <dbReference type="ARBA" id="ARBA00022729"/>
    </source>
</evidence>
<feature type="domain" description="LRRCT" evidence="5">
    <location>
        <begin position="282"/>
        <end position="336"/>
    </location>
</feature>
<evidence type="ECO:0000313" key="6">
    <source>
        <dbReference type="Proteomes" id="UP000515135"/>
    </source>
</evidence>
<dbReference type="SUPFAM" id="SSF52058">
    <property type="entry name" value="L domain-like"/>
    <property type="match status" value="1"/>
</dbReference>
<keyword evidence="4" id="KW-0325">Glycoprotein</keyword>
<dbReference type="GeneID" id="109484992"/>
<dbReference type="InterPro" id="IPR003591">
    <property type="entry name" value="Leu-rich_rpt_typical-subtyp"/>
</dbReference>
<gene>
    <name evidence="7" type="primary">LOC109484992</name>
</gene>
<organism evidence="6 7">
    <name type="scientific">Branchiostoma belcheri</name>
    <name type="common">Amphioxus</name>
    <dbReference type="NCBI Taxonomy" id="7741"/>
    <lineage>
        <taxon>Eukaryota</taxon>
        <taxon>Metazoa</taxon>
        <taxon>Chordata</taxon>
        <taxon>Cephalochordata</taxon>
        <taxon>Leptocardii</taxon>
        <taxon>Amphioxiformes</taxon>
        <taxon>Branchiostomatidae</taxon>
        <taxon>Branchiostoma</taxon>
    </lineage>
</organism>
<dbReference type="Gene3D" id="3.80.10.10">
    <property type="entry name" value="Ribonuclease Inhibitor"/>
    <property type="match status" value="3"/>
</dbReference>
<evidence type="ECO:0000256" key="4">
    <source>
        <dbReference type="ARBA" id="ARBA00023180"/>
    </source>
</evidence>
<reference evidence="7" key="1">
    <citation type="submission" date="2025-08" db="UniProtKB">
        <authorList>
            <consortium name="RefSeq"/>
        </authorList>
    </citation>
    <scope>IDENTIFICATION</scope>
    <source>
        <tissue evidence="7">Gonad</tissue>
    </source>
</reference>
<dbReference type="SMART" id="SM00082">
    <property type="entry name" value="LRRCT"/>
    <property type="match status" value="1"/>
</dbReference>
<accession>A0A6P5A3E6</accession>
<keyword evidence="3" id="KW-0677">Repeat</keyword>
<keyword evidence="1" id="KW-0433">Leucine-rich repeat</keyword>
<dbReference type="PANTHER" id="PTHR45842:SF12">
    <property type="entry name" value="KEKKON 5, ISOFORM A"/>
    <property type="match status" value="1"/>
</dbReference>
<evidence type="ECO:0000313" key="7">
    <source>
        <dbReference type="RefSeq" id="XP_019643923.1"/>
    </source>
</evidence>
<dbReference type="SMART" id="SM00369">
    <property type="entry name" value="LRR_TYP"/>
    <property type="match status" value="6"/>
</dbReference>
<keyword evidence="6" id="KW-1185">Reference proteome</keyword>
<keyword evidence="2" id="KW-0732">Signal</keyword>
<evidence type="ECO:0000259" key="5">
    <source>
        <dbReference type="SMART" id="SM00082"/>
    </source>
</evidence>